<dbReference type="SUPFAM" id="SSF55729">
    <property type="entry name" value="Acyl-CoA N-acyltransferases (Nat)"/>
    <property type="match status" value="1"/>
</dbReference>
<dbReference type="AlphaFoldDB" id="A0A1I3LJB4"/>
<proteinExistence type="predicted"/>
<dbReference type="PROSITE" id="PS51186">
    <property type="entry name" value="GNAT"/>
    <property type="match status" value="1"/>
</dbReference>
<name>A0A1I3LJB4_9RHOB</name>
<evidence type="ECO:0000256" key="1">
    <source>
        <dbReference type="ARBA" id="ARBA00022679"/>
    </source>
</evidence>
<dbReference type="CDD" id="cd04301">
    <property type="entry name" value="NAT_SF"/>
    <property type="match status" value="1"/>
</dbReference>
<reference evidence="3 4" key="1">
    <citation type="submission" date="2016-10" db="EMBL/GenBank/DDBJ databases">
        <authorList>
            <person name="de Groot N.N."/>
        </authorList>
    </citation>
    <scope>NUCLEOTIDE SEQUENCE [LARGE SCALE GENOMIC DNA]</scope>
    <source>
        <strain evidence="3 4">DSM 19073</strain>
    </source>
</reference>
<dbReference type="InterPro" id="IPR016181">
    <property type="entry name" value="Acyl_CoA_acyltransferase"/>
</dbReference>
<dbReference type="OrthoDB" id="273614at2"/>
<accession>A0A1I3LJB4</accession>
<evidence type="ECO:0000259" key="2">
    <source>
        <dbReference type="PROSITE" id="PS51186"/>
    </source>
</evidence>
<dbReference type="PANTHER" id="PTHR13947:SF37">
    <property type="entry name" value="LD18367P"/>
    <property type="match status" value="1"/>
</dbReference>
<dbReference type="GO" id="GO:0008080">
    <property type="term" value="F:N-acetyltransferase activity"/>
    <property type="evidence" value="ECO:0007669"/>
    <property type="project" value="InterPro"/>
</dbReference>
<keyword evidence="1" id="KW-0808">Transferase</keyword>
<dbReference type="InterPro" id="IPR050769">
    <property type="entry name" value="NAT_camello-type"/>
</dbReference>
<organism evidence="3 4">
    <name type="scientific">Jannaschia pohangensis</name>
    <dbReference type="NCBI Taxonomy" id="390807"/>
    <lineage>
        <taxon>Bacteria</taxon>
        <taxon>Pseudomonadati</taxon>
        <taxon>Pseudomonadota</taxon>
        <taxon>Alphaproteobacteria</taxon>
        <taxon>Rhodobacterales</taxon>
        <taxon>Roseobacteraceae</taxon>
        <taxon>Jannaschia</taxon>
    </lineage>
</organism>
<gene>
    <name evidence="3" type="ORF">SAMN04488095_1549</name>
</gene>
<dbReference type="PANTHER" id="PTHR13947">
    <property type="entry name" value="GNAT FAMILY N-ACETYLTRANSFERASE"/>
    <property type="match status" value="1"/>
</dbReference>
<evidence type="ECO:0000313" key="4">
    <source>
        <dbReference type="Proteomes" id="UP000199110"/>
    </source>
</evidence>
<evidence type="ECO:0000313" key="3">
    <source>
        <dbReference type="EMBL" id="SFI84831.1"/>
    </source>
</evidence>
<dbReference type="Pfam" id="PF00583">
    <property type="entry name" value="Acetyltransf_1"/>
    <property type="match status" value="1"/>
</dbReference>
<feature type="domain" description="N-acetyltransferase" evidence="2">
    <location>
        <begin position="5"/>
        <end position="161"/>
    </location>
</feature>
<dbReference type="Proteomes" id="UP000199110">
    <property type="component" value="Unassembled WGS sequence"/>
</dbReference>
<dbReference type="Gene3D" id="3.40.630.30">
    <property type="match status" value="1"/>
</dbReference>
<protein>
    <submittedName>
        <fullName evidence="3">N-acetylglutamate synthase, GNAT family</fullName>
    </submittedName>
</protein>
<dbReference type="RefSeq" id="WP_092779011.1">
    <property type="nucleotide sequence ID" value="NZ_FORA01000002.1"/>
</dbReference>
<dbReference type="EMBL" id="FORA01000002">
    <property type="protein sequence ID" value="SFI84831.1"/>
    <property type="molecule type" value="Genomic_DNA"/>
</dbReference>
<keyword evidence="4" id="KW-1185">Reference proteome</keyword>
<dbReference type="InterPro" id="IPR000182">
    <property type="entry name" value="GNAT_dom"/>
</dbReference>
<sequence>MADSITLRDLEAGDAGWVLMRHGELYWQDEGYGPAFEALVAGILADFIANRGPNDRAWIAVDADGKRHGSVFCVWPEPEVAKLRMFLVEPAMRGTGLAQRLLDAVIGHARANGASRLVLWTHESHRAAGRLYARNGFALLAQVPVTAFGQATQEQTWELRL</sequence>